<proteinExistence type="predicted"/>
<accession>F0NPM4</accession>
<evidence type="ECO:0000313" key="2">
    <source>
        <dbReference type="Proteomes" id="UP000006395"/>
    </source>
</evidence>
<protein>
    <submittedName>
        <fullName evidence="1">Uncharacterized protein</fullName>
    </submittedName>
</protein>
<dbReference type="RefSeq" id="WP_014512683.1">
    <property type="nucleotide sequence ID" value="NC_017275.1"/>
</dbReference>
<keyword evidence="2" id="KW-1185">Reference proteome</keyword>
<organism evidence="1 2">
    <name type="scientific">Saccharolobus islandicus (strain HVE10/4)</name>
    <name type="common">Sulfolobus islandicus</name>
    <dbReference type="NCBI Taxonomy" id="930943"/>
    <lineage>
        <taxon>Archaea</taxon>
        <taxon>Thermoproteota</taxon>
        <taxon>Thermoprotei</taxon>
        <taxon>Sulfolobales</taxon>
        <taxon>Sulfolobaceae</taxon>
        <taxon>Saccharolobus</taxon>
    </lineage>
</organism>
<gene>
    <name evidence="1" type="ordered locus">SiH_1433</name>
</gene>
<dbReference type="HOGENOM" id="CLU_656596_0_0_2"/>
<evidence type="ECO:0000313" key="1">
    <source>
        <dbReference type="EMBL" id="ADX82781.1"/>
    </source>
</evidence>
<name>F0NPM4_SACI0</name>
<dbReference type="Proteomes" id="UP000006395">
    <property type="component" value="Chromosome"/>
</dbReference>
<reference evidence="1 2" key="1">
    <citation type="journal article" date="2011" name="J. Bacteriol.">
        <title>Genome analyses of icelandic strains of Sulfolobus islandicus, model organisms for genetic and virus-host interaction studies.</title>
        <authorList>
            <person name="Guo L."/>
            <person name="Brugger K."/>
            <person name="Liu C."/>
            <person name="Shah S.A."/>
            <person name="Zheng H."/>
            <person name="Zhu Y."/>
            <person name="Wang S."/>
            <person name="Lillestol R.K."/>
            <person name="Chen L."/>
            <person name="Frank J."/>
            <person name="Prangishvili D."/>
            <person name="Paulin L."/>
            <person name="She Q."/>
            <person name="Huang L."/>
            <person name="Garrett R.A."/>
        </authorList>
    </citation>
    <scope>NUCLEOTIDE SEQUENCE [LARGE SCALE GENOMIC DNA]</scope>
    <source>
        <strain evidence="1 2">HVE10/4</strain>
    </source>
</reference>
<dbReference type="AlphaFoldDB" id="F0NPM4"/>
<dbReference type="KEGG" id="sih:SiH_1433"/>
<dbReference type="EMBL" id="CP002426">
    <property type="protein sequence ID" value="ADX82781.1"/>
    <property type="molecule type" value="Genomic_DNA"/>
</dbReference>
<dbReference type="GeneID" id="12415505"/>
<sequence>MAKKEHEEHVKKLISDFGLSNQYEEVKKIISKAQGKNYYSTIIPSGKYAYFFKAGKFITSTLVKRVFQNKYRKYLKNSILFIPIYLPAQDRIVTLKYWGKYKDFFKEEVNQVIQFTSDLTCYPSGICEYENLVDESSDNKFRNIIGIYWTFSLSLPYDERNLLLGNTFITVGNDKLSLFKIYHTFIVKQGKDIRYLDINFSFKKCENHPLEQDYMTFLLIKHKELGGTDKNNKETKLIPYYDKGHFREIDVLNKLAFLILRSMYLRRRINDLDYLNIGNYKEFKQKFHDLFNKLIINGISSMSNINVNFDVNEWLKSWLKSEDLEIRNNGRSIRMFIVDDLGDIIFVHPLITISFLNNKKNAEIYELIVNNVLGKSIERKEFIKTLNTPSHNFLSLTEKLRKFLDYNSLEYPDVSNIINTFKGIYASVLLNKLDVQSN</sequence>